<protein>
    <submittedName>
        <fullName evidence="2">Serine/threonine-protein kinase VRK2</fullName>
    </submittedName>
</protein>
<feature type="non-terminal residue" evidence="2">
    <location>
        <position position="1"/>
    </location>
</feature>
<sequence length="314" mass="36148">VYLADYGLSYRYCPNGNHKQYQENPRKGHNGTLEFTSLDAHRGVALSRRSDLEILGYCMLRWLCGRLPWDRNLDDPVAVQTAKTNLLDELPESVLKWAPSRSSCSYDEKPNYQMLKDILNPSGISLGLLEFSTSGRSINVPTPNNQKVDLQKVATQQVKQMQNRLKEKKPHRERNTESCATWRKVQNEKLIGSFDNEVTQEITRKRQKYCQPQEFLNEAKSSTQNSSYTQCLNSFYELHQDLISPHKFHKSRSPSWDTYTSTTAMDTTELESSTGFWHNISQFSLSEETKAEVSCYGFIILCLLTLVCLALYFL</sequence>
<dbReference type="SUPFAM" id="SSF56112">
    <property type="entry name" value="Protein kinase-like (PK-like)"/>
    <property type="match status" value="1"/>
</dbReference>
<keyword evidence="3" id="KW-1185">Reference proteome</keyword>
<gene>
    <name evidence="2" type="ORF">J0S82_008854</name>
</gene>
<dbReference type="InterPro" id="IPR011009">
    <property type="entry name" value="Kinase-like_dom_sf"/>
</dbReference>
<feature type="transmembrane region" description="Helical" evidence="1">
    <location>
        <begin position="296"/>
        <end position="313"/>
    </location>
</feature>
<name>A0A8J6A415_GALPY</name>
<proteinExistence type="predicted"/>
<keyword evidence="2" id="KW-0418">Kinase</keyword>
<dbReference type="AlphaFoldDB" id="A0A8J6A415"/>
<keyword evidence="2" id="KW-0808">Transferase</keyword>
<keyword evidence="1" id="KW-0472">Membrane</keyword>
<dbReference type="InterPro" id="IPR050235">
    <property type="entry name" value="CK1_Ser-Thr_kinase"/>
</dbReference>
<dbReference type="PANTHER" id="PTHR11909">
    <property type="entry name" value="CASEIN KINASE-RELATED"/>
    <property type="match status" value="1"/>
</dbReference>
<keyword evidence="1" id="KW-0812">Transmembrane</keyword>
<dbReference type="OrthoDB" id="2687620at2759"/>
<organism evidence="2 3">
    <name type="scientific">Galemys pyrenaicus</name>
    <name type="common">Iberian desman</name>
    <name type="synonym">Pyrenean desman</name>
    <dbReference type="NCBI Taxonomy" id="202257"/>
    <lineage>
        <taxon>Eukaryota</taxon>
        <taxon>Metazoa</taxon>
        <taxon>Chordata</taxon>
        <taxon>Craniata</taxon>
        <taxon>Vertebrata</taxon>
        <taxon>Euteleostomi</taxon>
        <taxon>Mammalia</taxon>
        <taxon>Eutheria</taxon>
        <taxon>Laurasiatheria</taxon>
        <taxon>Eulipotyphla</taxon>
        <taxon>Talpidae</taxon>
        <taxon>Galemys</taxon>
    </lineage>
</organism>
<dbReference type="Gene3D" id="1.10.510.10">
    <property type="entry name" value="Transferase(Phosphotransferase) domain 1"/>
    <property type="match status" value="1"/>
</dbReference>
<evidence type="ECO:0000313" key="2">
    <source>
        <dbReference type="EMBL" id="KAG8512296.1"/>
    </source>
</evidence>
<dbReference type="Proteomes" id="UP000700334">
    <property type="component" value="Unassembled WGS sequence"/>
</dbReference>
<accession>A0A8J6A415</accession>
<evidence type="ECO:0000256" key="1">
    <source>
        <dbReference type="SAM" id="Phobius"/>
    </source>
</evidence>
<evidence type="ECO:0000313" key="3">
    <source>
        <dbReference type="Proteomes" id="UP000700334"/>
    </source>
</evidence>
<dbReference type="EMBL" id="JAGFMF010011799">
    <property type="protein sequence ID" value="KAG8512296.1"/>
    <property type="molecule type" value="Genomic_DNA"/>
</dbReference>
<comment type="caution">
    <text evidence="2">The sequence shown here is derived from an EMBL/GenBank/DDBJ whole genome shotgun (WGS) entry which is preliminary data.</text>
</comment>
<dbReference type="GO" id="GO:0016301">
    <property type="term" value="F:kinase activity"/>
    <property type="evidence" value="ECO:0007669"/>
    <property type="project" value="UniProtKB-KW"/>
</dbReference>
<reference evidence="2" key="1">
    <citation type="journal article" date="2021" name="Evol. Appl.">
        <title>The genome of the Pyrenean desman and the effects of bottlenecks and inbreeding on the genomic landscape of an endangered species.</title>
        <authorList>
            <person name="Escoda L."/>
            <person name="Castresana J."/>
        </authorList>
    </citation>
    <scope>NUCLEOTIDE SEQUENCE</scope>
    <source>
        <strain evidence="2">IBE-C5619</strain>
    </source>
</reference>
<keyword evidence="1" id="KW-1133">Transmembrane helix</keyword>